<keyword evidence="8" id="KW-0175">Coiled coil</keyword>
<dbReference type="InterPro" id="IPR042855">
    <property type="entry name" value="V_SNARE_CC"/>
</dbReference>
<evidence type="ECO:0000256" key="2">
    <source>
        <dbReference type="ARBA" id="ARBA00022481"/>
    </source>
</evidence>
<evidence type="ECO:0000256" key="5">
    <source>
        <dbReference type="ARBA" id="ARBA00023288"/>
    </source>
</evidence>
<dbReference type="Pfam" id="PF13774">
    <property type="entry name" value="Longin"/>
    <property type="match status" value="1"/>
</dbReference>
<dbReference type="AlphaFoldDB" id="A0AAV9IRJ1"/>
<dbReference type="SUPFAM" id="SSF64356">
    <property type="entry name" value="SNARE-like"/>
    <property type="match status" value="1"/>
</dbReference>
<keyword evidence="6" id="KW-0636">Prenylation</keyword>
<protein>
    <submittedName>
        <fullName evidence="11">Uncharacterized protein</fullName>
    </submittedName>
</protein>
<evidence type="ECO:0000313" key="11">
    <source>
        <dbReference type="EMBL" id="KAK4534917.1"/>
    </source>
</evidence>
<sequence length="202" mass="23026">MRIVSITVLRKLATDAEPVLLAAQYELSGFNFFQRGSVRDFAVFFSKLLASRTPPGERLSVDHEEYACYVYSRSSGLSAVAICDREYPQRVAFTLLGKVLEEFRMAFPEDEWRASAVGALTEHFRFLSEAIHKYQNPAEADTITRIERDLDETKAILHQTIDNVLERGVKLDQLVDKSNDLSLQSKMFYKTAKQQNSCCNWG</sequence>
<dbReference type="CDD" id="cd14824">
    <property type="entry name" value="Longin"/>
    <property type="match status" value="1"/>
</dbReference>
<evidence type="ECO:0000256" key="4">
    <source>
        <dbReference type="ARBA" id="ARBA00023139"/>
    </source>
</evidence>
<dbReference type="Proteomes" id="UP001301350">
    <property type="component" value="Unassembled WGS sequence"/>
</dbReference>
<dbReference type="GO" id="GO:0006888">
    <property type="term" value="P:endoplasmic reticulum to Golgi vesicle-mediated transport"/>
    <property type="evidence" value="ECO:0007669"/>
    <property type="project" value="TreeGrafter"/>
</dbReference>
<comment type="similarity">
    <text evidence="1">Belongs to the synaptobrevin family.</text>
</comment>
<dbReference type="GO" id="GO:0005794">
    <property type="term" value="C:Golgi apparatus"/>
    <property type="evidence" value="ECO:0007669"/>
    <property type="project" value="TreeGrafter"/>
</dbReference>
<evidence type="ECO:0000256" key="7">
    <source>
        <dbReference type="ARBA" id="ARBA00046278"/>
    </source>
</evidence>
<keyword evidence="3" id="KW-0472">Membrane</keyword>
<organism evidence="11 12">
    <name type="scientific">Cyanidium caldarium</name>
    <name type="common">Red alga</name>
    <dbReference type="NCBI Taxonomy" id="2771"/>
    <lineage>
        <taxon>Eukaryota</taxon>
        <taxon>Rhodophyta</taxon>
        <taxon>Bangiophyceae</taxon>
        <taxon>Cyanidiales</taxon>
        <taxon>Cyanidiaceae</taxon>
        <taxon>Cyanidium</taxon>
    </lineage>
</organism>
<gene>
    <name evidence="11" type="ORF">CDCA_CDCA03G0942</name>
</gene>
<dbReference type="CDD" id="cd15867">
    <property type="entry name" value="R-SNARE_YKT6"/>
    <property type="match status" value="1"/>
</dbReference>
<keyword evidence="2" id="KW-0488">Methylation</keyword>
<proteinExistence type="inferred from homology"/>
<comment type="subcellular location">
    <subcellularLocation>
        <location evidence="7">Endomembrane system</location>
        <topology evidence="7">Lipid-anchor</topology>
        <orientation evidence="7">Cytoplasmic side</orientation>
    </subcellularLocation>
</comment>
<keyword evidence="12" id="KW-1185">Reference proteome</keyword>
<evidence type="ECO:0000256" key="1">
    <source>
        <dbReference type="ARBA" id="ARBA00008025"/>
    </source>
</evidence>
<dbReference type="Gene3D" id="3.30.450.50">
    <property type="entry name" value="Longin domain"/>
    <property type="match status" value="1"/>
</dbReference>
<dbReference type="SUPFAM" id="SSF58038">
    <property type="entry name" value="SNARE fusion complex"/>
    <property type="match status" value="1"/>
</dbReference>
<dbReference type="PANTHER" id="PTHR45806">
    <property type="entry name" value="SYNAPTOBREVIN HOMOLOG YKT6"/>
    <property type="match status" value="1"/>
</dbReference>
<evidence type="ECO:0000259" key="9">
    <source>
        <dbReference type="PROSITE" id="PS50859"/>
    </source>
</evidence>
<keyword evidence="5" id="KW-0449">Lipoprotein</keyword>
<dbReference type="PROSITE" id="PS50859">
    <property type="entry name" value="LONGIN"/>
    <property type="match status" value="1"/>
</dbReference>
<feature type="domain" description="Longin" evidence="9">
    <location>
        <begin position="7"/>
        <end position="128"/>
    </location>
</feature>
<dbReference type="InterPro" id="IPR045848">
    <property type="entry name" value="R-SNARE_YKT6"/>
</dbReference>
<dbReference type="Gene3D" id="1.20.5.110">
    <property type="match status" value="1"/>
</dbReference>
<dbReference type="SMART" id="SM01270">
    <property type="entry name" value="Longin"/>
    <property type="match status" value="1"/>
</dbReference>
<evidence type="ECO:0000256" key="8">
    <source>
        <dbReference type="PROSITE-ProRule" id="PRU00290"/>
    </source>
</evidence>
<comment type="caution">
    <text evidence="11">The sequence shown here is derived from an EMBL/GenBank/DDBJ whole genome shotgun (WGS) entry which is preliminary data.</text>
</comment>
<name>A0AAV9IRJ1_CYACA</name>
<dbReference type="InterPro" id="IPR011012">
    <property type="entry name" value="Longin-like_dom_sf"/>
</dbReference>
<accession>A0AAV9IRJ1</accession>
<evidence type="ECO:0000313" key="12">
    <source>
        <dbReference type="Proteomes" id="UP001301350"/>
    </source>
</evidence>
<dbReference type="PROSITE" id="PS50892">
    <property type="entry name" value="V_SNARE"/>
    <property type="match status" value="1"/>
</dbReference>
<dbReference type="Pfam" id="PF00957">
    <property type="entry name" value="Synaptobrevin"/>
    <property type="match status" value="1"/>
</dbReference>
<evidence type="ECO:0000259" key="10">
    <source>
        <dbReference type="PROSITE" id="PS50892"/>
    </source>
</evidence>
<dbReference type="InterPro" id="IPR010908">
    <property type="entry name" value="Longin_dom"/>
</dbReference>
<dbReference type="GO" id="GO:0005484">
    <property type="term" value="F:SNAP receptor activity"/>
    <property type="evidence" value="ECO:0007669"/>
    <property type="project" value="TreeGrafter"/>
</dbReference>
<keyword evidence="4" id="KW-0564">Palmitate</keyword>
<evidence type="ECO:0000256" key="6">
    <source>
        <dbReference type="ARBA" id="ARBA00023289"/>
    </source>
</evidence>
<feature type="domain" description="V-SNARE coiled-coil homology" evidence="10">
    <location>
        <begin position="142"/>
        <end position="202"/>
    </location>
</feature>
<dbReference type="EMBL" id="JANCYW010000003">
    <property type="protein sequence ID" value="KAK4534917.1"/>
    <property type="molecule type" value="Genomic_DNA"/>
</dbReference>
<reference evidence="11 12" key="1">
    <citation type="submission" date="2022-07" db="EMBL/GenBank/DDBJ databases">
        <title>Genome-wide signatures of adaptation to extreme environments.</title>
        <authorList>
            <person name="Cho C.H."/>
            <person name="Yoon H.S."/>
        </authorList>
    </citation>
    <scope>NUCLEOTIDE SEQUENCE [LARGE SCALE GENOMIC DNA]</scope>
    <source>
        <strain evidence="11 12">DBV 063 E5</strain>
    </source>
</reference>
<evidence type="ECO:0000256" key="3">
    <source>
        <dbReference type="ARBA" id="ARBA00023136"/>
    </source>
</evidence>
<dbReference type="PANTHER" id="PTHR45806:SF1">
    <property type="entry name" value="SYNAPTOBREVIN HOMOLOG YKT6"/>
    <property type="match status" value="1"/>
</dbReference>